<evidence type="ECO:0000256" key="4">
    <source>
        <dbReference type="SAM" id="SignalP"/>
    </source>
</evidence>
<name>A0A1I3Y8Y1_9GAMM</name>
<dbReference type="Pfam" id="PF00933">
    <property type="entry name" value="Glyco_hydro_3"/>
    <property type="match status" value="1"/>
</dbReference>
<organism evidence="6 7">
    <name type="scientific">Rhodanobacter glycinis</name>
    <dbReference type="NCBI Taxonomy" id="582702"/>
    <lineage>
        <taxon>Bacteria</taxon>
        <taxon>Pseudomonadati</taxon>
        <taxon>Pseudomonadota</taxon>
        <taxon>Gammaproteobacteria</taxon>
        <taxon>Lysobacterales</taxon>
        <taxon>Rhodanobacteraceae</taxon>
        <taxon>Rhodanobacter</taxon>
    </lineage>
</organism>
<gene>
    <name evidence="6" type="ORF">SAMN05192579_101364</name>
</gene>
<feature type="chain" id="PRO_5011538433" evidence="4">
    <location>
        <begin position="25"/>
        <end position="868"/>
    </location>
</feature>
<dbReference type="Gene3D" id="3.20.20.300">
    <property type="entry name" value="Glycoside hydrolase, family 3, N-terminal domain"/>
    <property type="match status" value="1"/>
</dbReference>
<dbReference type="Proteomes" id="UP000198725">
    <property type="component" value="Unassembled WGS sequence"/>
</dbReference>
<evidence type="ECO:0000256" key="1">
    <source>
        <dbReference type="ARBA" id="ARBA00005336"/>
    </source>
</evidence>
<keyword evidence="7" id="KW-1185">Reference proteome</keyword>
<feature type="domain" description="PA14" evidence="5">
    <location>
        <begin position="450"/>
        <end position="594"/>
    </location>
</feature>
<dbReference type="GO" id="GO:0046556">
    <property type="term" value="F:alpha-L-arabinofuranosidase activity"/>
    <property type="evidence" value="ECO:0007669"/>
    <property type="project" value="TreeGrafter"/>
</dbReference>
<dbReference type="SMART" id="SM01217">
    <property type="entry name" value="Fn3_like"/>
    <property type="match status" value="1"/>
</dbReference>
<dbReference type="PANTHER" id="PTHR42721:SF3">
    <property type="entry name" value="BETA-D-XYLOSIDASE 5-RELATED"/>
    <property type="match status" value="1"/>
</dbReference>
<dbReference type="PROSITE" id="PS51820">
    <property type="entry name" value="PA14"/>
    <property type="match status" value="1"/>
</dbReference>
<dbReference type="InterPro" id="IPR002772">
    <property type="entry name" value="Glyco_hydro_3_C"/>
</dbReference>
<feature type="signal peptide" evidence="4">
    <location>
        <begin position="1"/>
        <end position="24"/>
    </location>
</feature>
<dbReference type="InterPro" id="IPR044993">
    <property type="entry name" value="BXL"/>
</dbReference>
<evidence type="ECO:0000259" key="5">
    <source>
        <dbReference type="PROSITE" id="PS51820"/>
    </source>
</evidence>
<dbReference type="GO" id="GO:0045493">
    <property type="term" value="P:xylan catabolic process"/>
    <property type="evidence" value="ECO:0007669"/>
    <property type="project" value="InterPro"/>
</dbReference>
<dbReference type="PANTHER" id="PTHR42721">
    <property type="entry name" value="SUGAR HYDROLASE-RELATED"/>
    <property type="match status" value="1"/>
</dbReference>
<reference evidence="7" key="1">
    <citation type="submission" date="2016-10" db="EMBL/GenBank/DDBJ databases">
        <authorList>
            <person name="Varghese N."/>
            <person name="Submissions S."/>
        </authorList>
    </citation>
    <scope>NUCLEOTIDE SEQUENCE [LARGE SCALE GENOMIC DNA]</scope>
    <source>
        <strain evidence="7">MO64</strain>
    </source>
</reference>
<evidence type="ECO:0000256" key="3">
    <source>
        <dbReference type="ARBA" id="ARBA00022801"/>
    </source>
</evidence>
<dbReference type="Pfam" id="PF14310">
    <property type="entry name" value="Fn3-like"/>
    <property type="match status" value="1"/>
</dbReference>
<dbReference type="Pfam" id="PF01915">
    <property type="entry name" value="Glyco_hydro_3_C"/>
    <property type="match status" value="1"/>
</dbReference>
<dbReference type="InterPro" id="IPR001764">
    <property type="entry name" value="Glyco_hydro_3_N"/>
</dbReference>
<evidence type="ECO:0000256" key="2">
    <source>
        <dbReference type="ARBA" id="ARBA00022729"/>
    </source>
</evidence>
<proteinExistence type="inferred from homology"/>
<dbReference type="InterPro" id="IPR013783">
    <property type="entry name" value="Ig-like_fold"/>
</dbReference>
<dbReference type="InterPro" id="IPR036962">
    <property type="entry name" value="Glyco_hydro_3_N_sf"/>
</dbReference>
<dbReference type="InterPro" id="IPR036881">
    <property type="entry name" value="Glyco_hydro_3_C_sf"/>
</dbReference>
<dbReference type="PRINTS" id="PR00133">
    <property type="entry name" value="GLHYDRLASE3"/>
</dbReference>
<sequence length="868" mass="92425">MMPVGALAMTCAFGFALVAGCVDARTPDAHSRAVALVAKMTLPEKVAQMQNDAPAIPRLGVPAYDWWSEGLHGIARNGYATVFPQAIGLAASWDTSLLHAVGTVISTEARAKFNASGSGHAHGLFQGLTLWSPNINIFRDPRWGRGQETYGEDPYLTGQLAVAFVRGIQGDDPQHPRAIATPKHFVAHSGPEAGRDSFDVDVSPHDLEDTYLPAFRTAVVDGHAGSVMCAYNALHGTPACANAGLLDTRLRKDWGFAGYVVSDCDAVGDIASYHYFKPDDVQASVAAVQAGTDLDCGHTYASLAQAVRQGDIAESALDTALVRLFTARYRLGELGGRSDDPYARIGADQIDSPAHRKLALQAALESLVLLKNAHGTLPLHAGMRLAVIGPDADALETLEANYHGTARHPVTPLQGLRARFGADHVAYAQGAPIALGVSIPVPETALRTDGGAVGLTGAYYDNLDFSGTPKLTRTDRVIDFDWDRVAPAVGLDPDHYAVRWSGQLLPPGLGDYVLAVHVDRCFDCSGHDPVRLYVDGKPVIADHSDASDLKVQLHFADSHPHTLRLELVHSGQDQGVRLQWQAPPAAQLAAAERVLHDADAVVAFIGLSPDVEGEQLRIDVPGFDGGDRTDIGLPAPQRALLERARASGKPLIVVLLSGSAVALDWAQQHADAILAAWYPGQAGGTAIAQVLAGDYNPGGRLPVTFYRSTRDLPPYVSYAMQGRTYRYFDGRPLYPFGYGLSYTRFTYAAPTLSTATLKAGGTLQVSAEVRNAGQRAGDEVVQVYLDTPPSPLAPRHALVGFRRIHLAAGEQRLVRFTLAPRQLSSVDAAGARAVEPGQYRVFIGAGQPGHAAGVAAHFSIDGREALAP</sequence>
<dbReference type="SUPFAM" id="SSF51445">
    <property type="entry name" value="(Trans)glycosidases"/>
    <property type="match status" value="1"/>
</dbReference>
<dbReference type="InterPro" id="IPR026891">
    <property type="entry name" value="Fn3-like"/>
</dbReference>
<dbReference type="InterPro" id="IPR011658">
    <property type="entry name" value="PA14_dom"/>
</dbReference>
<dbReference type="Gene3D" id="3.40.50.1700">
    <property type="entry name" value="Glycoside hydrolase family 3 C-terminal domain"/>
    <property type="match status" value="2"/>
</dbReference>
<comment type="similarity">
    <text evidence="1">Belongs to the glycosyl hydrolase 3 family.</text>
</comment>
<evidence type="ECO:0000313" key="6">
    <source>
        <dbReference type="EMBL" id="SFK27859.1"/>
    </source>
</evidence>
<dbReference type="GO" id="GO:0031222">
    <property type="term" value="P:arabinan catabolic process"/>
    <property type="evidence" value="ECO:0007669"/>
    <property type="project" value="TreeGrafter"/>
</dbReference>
<dbReference type="SUPFAM" id="SSF52279">
    <property type="entry name" value="Beta-D-glucan exohydrolase, C-terminal domain"/>
    <property type="match status" value="1"/>
</dbReference>
<dbReference type="SMART" id="SM00758">
    <property type="entry name" value="PA14"/>
    <property type="match status" value="1"/>
</dbReference>
<dbReference type="Gene3D" id="2.60.40.10">
    <property type="entry name" value="Immunoglobulins"/>
    <property type="match status" value="1"/>
</dbReference>
<dbReference type="EMBL" id="FOSR01000001">
    <property type="protein sequence ID" value="SFK27859.1"/>
    <property type="molecule type" value="Genomic_DNA"/>
</dbReference>
<dbReference type="Pfam" id="PF07691">
    <property type="entry name" value="PA14"/>
    <property type="match status" value="1"/>
</dbReference>
<accession>A0A1I3Y8Y1</accession>
<evidence type="ECO:0000313" key="7">
    <source>
        <dbReference type="Proteomes" id="UP000198725"/>
    </source>
</evidence>
<keyword evidence="2 4" id="KW-0732">Signal</keyword>
<dbReference type="SUPFAM" id="SSF56988">
    <property type="entry name" value="Anthrax protective antigen"/>
    <property type="match status" value="1"/>
</dbReference>
<dbReference type="InterPro" id="IPR037524">
    <property type="entry name" value="PA14/GLEYA"/>
</dbReference>
<dbReference type="GO" id="GO:0009044">
    <property type="term" value="F:xylan 1,4-beta-xylosidase activity"/>
    <property type="evidence" value="ECO:0007669"/>
    <property type="project" value="InterPro"/>
</dbReference>
<protein>
    <submittedName>
        <fullName evidence="6">Beta-glucosidase</fullName>
    </submittedName>
</protein>
<dbReference type="InterPro" id="IPR017853">
    <property type="entry name" value="GH"/>
</dbReference>
<keyword evidence="3" id="KW-0378">Hydrolase</keyword>
<dbReference type="AlphaFoldDB" id="A0A1I3Y8Y1"/>